<dbReference type="PIRSF" id="PIRSF006614">
    <property type="entry name" value="Methylglyox_syn"/>
    <property type="match status" value="1"/>
</dbReference>
<dbReference type="Proteomes" id="UP001597534">
    <property type="component" value="Unassembled WGS sequence"/>
</dbReference>
<evidence type="ECO:0000256" key="1">
    <source>
        <dbReference type="ARBA" id="ARBA00006287"/>
    </source>
</evidence>
<dbReference type="SMART" id="SM00851">
    <property type="entry name" value="MGS"/>
    <property type="match status" value="1"/>
</dbReference>
<dbReference type="InterPro" id="IPR011607">
    <property type="entry name" value="MGS-like_dom"/>
</dbReference>
<dbReference type="Pfam" id="PF02142">
    <property type="entry name" value="MGS"/>
    <property type="match status" value="1"/>
</dbReference>
<reference evidence="5" key="1">
    <citation type="journal article" date="2019" name="Int. J. Syst. Evol. Microbiol.">
        <title>The Global Catalogue of Microorganisms (GCM) 10K type strain sequencing project: providing services to taxonomists for standard genome sequencing and annotation.</title>
        <authorList>
            <consortium name="The Broad Institute Genomics Platform"/>
            <consortium name="The Broad Institute Genome Sequencing Center for Infectious Disease"/>
            <person name="Wu L."/>
            <person name="Ma J."/>
        </authorList>
    </citation>
    <scope>NUCLEOTIDE SEQUENCE [LARGE SCALE GENOMIC DNA]</scope>
    <source>
        <strain evidence="5">KCTC 22671</strain>
    </source>
</reference>
<gene>
    <name evidence="2" type="primary">mgsA</name>
    <name evidence="4" type="ORF">ACFS5J_01060</name>
</gene>
<dbReference type="InterPro" id="IPR036914">
    <property type="entry name" value="MGS-like_dom_sf"/>
</dbReference>
<dbReference type="NCBIfam" id="TIGR00160">
    <property type="entry name" value="MGSA"/>
    <property type="match status" value="1"/>
</dbReference>
<feature type="binding site" evidence="2">
    <location>
        <begin position="40"/>
        <end position="43"/>
    </location>
    <ligand>
        <name>substrate</name>
    </ligand>
</feature>
<dbReference type="InterPro" id="IPR004363">
    <property type="entry name" value="Methylgl_synth"/>
</dbReference>
<dbReference type="PROSITE" id="PS51855">
    <property type="entry name" value="MGS"/>
    <property type="match status" value="1"/>
</dbReference>
<proteinExistence type="inferred from homology"/>
<comment type="catalytic activity">
    <reaction evidence="2">
        <text>dihydroxyacetone phosphate = methylglyoxal + phosphate</text>
        <dbReference type="Rhea" id="RHEA:17937"/>
        <dbReference type="ChEBI" id="CHEBI:17158"/>
        <dbReference type="ChEBI" id="CHEBI:43474"/>
        <dbReference type="ChEBI" id="CHEBI:57642"/>
        <dbReference type="EC" id="4.2.3.3"/>
    </reaction>
</comment>
<dbReference type="PROSITE" id="PS01335">
    <property type="entry name" value="METHYLGLYOXAL_SYNTH"/>
    <property type="match status" value="1"/>
</dbReference>
<feature type="binding site" evidence="2">
    <location>
        <begin position="59"/>
        <end position="60"/>
    </location>
    <ligand>
        <name>substrate</name>
    </ligand>
</feature>
<feature type="binding site" evidence="2">
    <location>
        <position position="16"/>
    </location>
    <ligand>
        <name>substrate</name>
    </ligand>
</feature>
<dbReference type="CDD" id="cd01422">
    <property type="entry name" value="MGS"/>
    <property type="match status" value="1"/>
</dbReference>
<comment type="caution">
    <text evidence="4">The sequence shown here is derived from an EMBL/GenBank/DDBJ whole genome shotgun (WGS) entry which is preliminary data.</text>
</comment>
<dbReference type="Gene3D" id="3.40.50.1380">
    <property type="entry name" value="Methylglyoxal synthase-like domain"/>
    <property type="match status" value="1"/>
</dbReference>
<protein>
    <recommendedName>
        <fullName evidence="2">Methylglyoxal synthase</fullName>
        <shortName evidence="2">MGS</shortName>
        <ecNumber evidence="2">4.2.3.3</ecNumber>
    </recommendedName>
</protein>
<dbReference type="GO" id="GO:0008929">
    <property type="term" value="F:methylglyoxal synthase activity"/>
    <property type="evidence" value="ECO:0007669"/>
    <property type="project" value="UniProtKB-EC"/>
</dbReference>
<feature type="domain" description="MGS-like" evidence="3">
    <location>
        <begin position="1"/>
        <end position="127"/>
    </location>
</feature>
<accession>A0ABW5YHZ3</accession>
<dbReference type="NCBIfam" id="NF003559">
    <property type="entry name" value="PRK05234.1"/>
    <property type="match status" value="1"/>
</dbReference>
<evidence type="ECO:0000313" key="5">
    <source>
        <dbReference type="Proteomes" id="UP001597534"/>
    </source>
</evidence>
<sequence>MKKSYEIAIIAHDAKKADMVQFLNHNKEILISEKIKLIATGTTGSKVENIGIKVKKMLSGPLGGDAQIAARVAEGKTKMVIFFKDPNSSHPHEPDISMLIRICDVHNVPLATNGATAQLLLNALTID</sequence>
<feature type="binding site" evidence="2">
    <location>
        <position position="92"/>
    </location>
    <ligand>
        <name>substrate</name>
    </ligand>
</feature>
<dbReference type="SUPFAM" id="SSF52335">
    <property type="entry name" value="Methylglyoxal synthase-like"/>
    <property type="match status" value="1"/>
</dbReference>
<organism evidence="4 5">
    <name type="scientific">Flavobacterium chuncheonense</name>
    <dbReference type="NCBI Taxonomy" id="2026653"/>
    <lineage>
        <taxon>Bacteria</taxon>
        <taxon>Pseudomonadati</taxon>
        <taxon>Bacteroidota</taxon>
        <taxon>Flavobacteriia</taxon>
        <taxon>Flavobacteriales</taxon>
        <taxon>Flavobacteriaceae</taxon>
        <taxon>Flavobacterium</taxon>
    </lineage>
</organism>
<dbReference type="PANTHER" id="PTHR30492">
    <property type="entry name" value="METHYLGLYOXAL SYNTHASE"/>
    <property type="match status" value="1"/>
</dbReference>
<feature type="active site" description="Proton donor/acceptor" evidence="2">
    <location>
        <position position="65"/>
    </location>
</feature>
<evidence type="ECO:0000256" key="2">
    <source>
        <dbReference type="HAMAP-Rule" id="MF_00549"/>
    </source>
</evidence>
<name>A0ABW5YHZ3_9FLAO</name>
<comment type="function">
    <text evidence="2">Catalyzes the formation of methylglyoxal from dihydroxyacetone phosphate.</text>
</comment>
<dbReference type="InterPro" id="IPR018148">
    <property type="entry name" value="Methylglyoxal_synth_AS"/>
</dbReference>
<evidence type="ECO:0000313" key="4">
    <source>
        <dbReference type="EMBL" id="MFD2890603.1"/>
    </source>
</evidence>
<dbReference type="RefSeq" id="WP_379810065.1">
    <property type="nucleotide sequence ID" value="NZ_JBHUPC010000006.1"/>
</dbReference>
<comment type="similarity">
    <text evidence="1 2">Belongs to the methylglyoxal synthase family.</text>
</comment>
<keyword evidence="5" id="KW-1185">Reference proteome</keyword>
<dbReference type="PANTHER" id="PTHR30492:SF0">
    <property type="entry name" value="METHYLGLYOXAL SYNTHASE"/>
    <property type="match status" value="1"/>
</dbReference>
<dbReference type="EC" id="4.2.3.3" evidence="2"/>
<dbReference type="EMBL" id="JBHUPC010000006">
    <property type="protein sequence ID" value="MFD2890603.1"/>
    <property type="molecule type" value="Genomic_DNA"/>
</dbReference>
<evidence type="ECO:0000259" key="3">
    <source>
        <dbReference type="PROSITE" id="PS51855"/>
    </source>
</evidence>
<dbReference type="HAMAP" id="MF_00549">
    <property type="entry name" value="Methylglyoxal_synth"/>
    <property type="match status" value="1"/>
</dbReference>
<keyword evidence="2 4" id="KW-0456">Lyase</keyword>
<feature type="binding site" evidence="2">
    <location>
        <position position="12"/>
    </location>
    <ligand>
        <name>substrate</name>
    </ligand>
</feature>